<dbReference type="RefSeq" id="WP_062390816.1">
    <property type="nucleotide sequence ID" value="NZ_CP014750.1"/>
</dbReference>
<dbReference type="STRING" id="53952.A0127_02010"/>
<dbReference type="PANTHER" id="PTHR35336:SF5">
    <property type="entry name" value="ADENOSYLCOBINAMIDE AMIDOHYDROLASE"/>
    <property type="match status" value="1"/>
</dbReference>
<evidence type="ECO:0000313" key="2">
    <source>
        <dbReference type="Proteomes" id="UP000073604"/>
    </source>
</evidence>
<evidence type="ECO:0000313" key="1">
    <source>
        <dbReference type="EMBL" id="AMQ19496.1"/>
    </source>
</evidence>
<dbReference type="GO" id="GO:0016787">
    <property type="term" value="F:hydrolase activity"/>
    <property type="evidence" value="ECO:0007669"/>
    <property type="project" value="UniProtKB-KW"/>
</dbReference>
<name>A0A142CXJ4_9EURY</name>
<dbReference type="Pfam" id="PF01955">
    <property type="entry name" value="CbiZ"/>
    <property type="match status" value="1"/>
</dbReference>
<gene>
    <name evidence="1" type="ORF">A0127_02010</name>
</gene>
<protein>
    <submittedName>
        <fullName evidence="1">Adenosylcobinamide amidohydrolase</fullName>
    </submittedName>
</protein>
<sequence>MRFTHFINPFKEPMLALSNAPHNGGLSRANGFFFMMVPKNYSGDYREDCQKFEWENGIKNFVGFMTAAEIGEVLAISRSGSVTAYVTAGVTNPAIAGEVPPPWKPGTINIVLVIEEGLTVGAMANAIMTATEAKTYTLLRLGYNATGTTSDGIGVFAFEGDKEWAGTATELGINIGRTVRKALEESLRKWEKSRNKKAFTSSP</sequence>
<dbReference type="OrthoDB" id="157452at2157"/>
<dbReference type="PANTHER" id="PTHR35336">
    <property type="entry name" value="ADENOSYLCOBINAMIDE AMIDOHYDROLASE"/>
    <property type="match status" value="1"/>
</dbReference>
<proteinExistence type="predicted"/>
<keyword evidence="2" id="KW-1185">Reference proteome</keyword>
<dbReference type="AlphaFoldDB" id="A0A142CXJ4"/>
<organism evidence="1 2">
    <name type="scientific">Thermococcus peptonophilus</name>
    <dbReference type="NCBI Taxonomy" id="53952"/>
    <lineage>
        <taxon>Archaea</taxon>
        <taxon>Methanobacteriati</taxon>
        <taxon>Methanobacteriota</taxon>
        <taxon>Thermococci</taxon>
        <taxon>Thermococcales</taxon>
        <taxon>Thermococcaceae</taxon>
        <taxon>Thermococcus</taxon>
    </lineage>
</organism>
<accession>A0A142CXJ4</accession>
<dbReference type="KEGG" id="tpep:A0127_02010"/>
<dbReference type="GeneID" id="27139282"/>
<keyword evidence="1" id="KW-0378">Hydrolase</keyword>
<dbReference type="InterPro" id="IPR002808">
    <property type="entry name" value="AdoCbi_amidolase"/>
</dbReference>
<dbReference type="Proteomes" id="UP000073604">
    <property type="component" value="Chromosome"/>
</dbReference>
<dbReference type="EMBL" id="CP014750">
    <property type="protein sequence ID" value="AMQ19496.1"/>
    <property type="molecule type" value="Genomic_DNA"/>
</dbReference>
<reference evidence="2" key="1">
    <citation type="submission" date="2016-03" db="EMBL/GenBank/DDBJ databases">
        <authorList>
            <person name="Oger P.M."/>
        </authorList>
    </citation>
    <scope>NUCLEOTIDE SEQUENCE [LARGE SCALE GENOMIC DNA]</scope>
    <source>
        <strain evidence="2">OG-1</strain>
    </source>
</reference>
<dbReference type="InterPro" id="IPR052209">
    <property type="entry name" value="CbiZ"/>
</dbReference>